<keyword evidence="2" id="KW-0479">Metal-binding</keyword>
<protein>
    <recommendedName>
        <fullName evidence="11">C2H2-type domain-containing protein</fullName>
    </recommendedName>
</protein>
<evidence type="ECO:0000256" key="9">
    <source>
        <dbReference type="ARBA" id="ARBA00023242"/>
    </source>
</evidence>
<dbReference type="InterPro" id="IPR036236">
    <property type="entry name" value="Znf_C2H2_sf"/>
</dbReference>
<proteinExistence type="predicted"/>
<evidence type="ECO:0000256" key="7">
    <source>
        <dbReference type="ARBA" id="ARBA00023125"/>
    </source>
</evidence>
<dbReference type="InterPro" id="IPR013087">
    <property type="entry name" value="Znf_C2H2_type"/>
</dbReference>
<dbReference type="PROSITE" id="PS50157">
    <property type="entry name" value="ZINC_FINGER_C2H2_2"/>
    <property type="match status" value="7"/>
</dbReference>
<dbReference type="SUPFAM" id="SSF57667">
    <property type="entry name" value="beta-beta-alpha zinc fingers"/>
    <property type="match status" value="4"/>
</dbReference>
<feature type="domain" description="C2H2-type" evidence="11">
    <location>
        <begin position="542"/>
        <end position="569"/>
    </location>
</feature>
<feature type="domain" description="C2H2-type" evidence="11">
    <location>
        <begin position="14"/>
        <end position="38"/>
    </location>
</feature>
<evidence type="ECO:0000256" key="5">
    <source>
        <dbReference type="ARBA" id="ARBA00022833"/>
    </source>
</evidence>
<feature type="domain" description="C2H2-type" evidence="11">
    <location>
        <begin position="479"/>
        <end position="506"/>
    </location>
</feature>
<evidence type="ECO:0000256" key="6">
    <source>
        <dbReference type="ARBA" id="ARBA00023015"/>
    </source>
</evidence>
<evidence type="ECO:0000256" key="2">
    <source>
        <dbReference type="ARBA" id="ARBA00022723"/>
    </source>
</evidence>
<keyword evidence="8" id="KW-0804">Transcription</keyword>
<feature type="domain" description="C2H2-type" evidence="11">
    <location>
        <begin position="417"/>
        <end position="444"/>
    </location>
</feature>
<evidence type="ECO:0000259" key="11">
    <source>
        <dbReference type="PROSITE" id="PS50157"/>
    </source>
</evidence>
<dbReference type="GO" id="GO:0008270">
    <property type="term" value="F:zinc ion binding"/>
    <property type="evidence" value="ECO:0007669"/>
    <property type="project" value="UniProtKB-KW"/>
</dbReference>
<keyword evidence="13" id="KW-1185">Reference proteome</keyword>
<dbReference type="PROSITE" id="PS00028">
    <property type="entry name" value="ZINC_FINGER_C2H2_1"/>
    <property type="match status" value="7"/>
</dbReference>
<evidence type="ECO:0000256" key="8">
    <source>
        <dbReference type="ARBA" id="ARBA00023163"/>
    </source>
</evidence>
<keyword evidence="7" id="KW-0238">DNA-binding</keyword>
<keyword evidence="3" id="KW-0677">Repeat</keyword>
<gene>
    <name evidence="12" type="ORF">CALMAC_LOCUS3762</name>
</gene>
<dbReference type="Pfam" id="PF00096">
    <property type="entry name" value="zf-C2H2"/>
    <property type="match status" value="1"/>
</dbReference>
<dbReference type="FunFam" id="3.30.160.60:FF:000064">
    <property type="entry name" value="Early growth response protein 3"/>
    <property type="match status" value="1"/>
</dbReference>
<dbReference type="EMBL" id="CAACVG010005267">
    <property type="protein sequence ID" value="VEN39096.1"/>
    <property type="molecule type" value="Genomic_DNA"/>
</dbReference>
<keyword evidence="6" id="KW-0805">Transcription regulation</keyword>
<accession>A0A653BUY6</accession>
<evidence type="ECO:0000313" key="13">
    <source>
        <dbReference type="Proteomes" id="UP000410492"/>
    </source>
</evidence>
<evidence type="ECO:0000256" key="4">
    <source>
        <dbReference type="ARBA" id="ARBA00022771"/>
    </source>
</evidence>
<organism evidence="12 13">
    <name type="scientific">Callosobruchus maculatus</name>
    <name type="common">Southern cowpea weevil</name>
    <name type="synonym">Pulse bruchid</name>
    <dbReference type="NCBI Taxonomy" id="64391"/>
    <lineage>
        <taxon>Eukaryota</taxon>
        <taxon>Metazoa</taxon>
        <taxon>Ecdysozoa</taxon>
        <taxon>Arthropoda</taxon>
        <taxon>Hexapoda</taxon>
        <taxon>Insecta</taxon>
        <taxon>Pterygota</taxon>
        <taxon>Neoptera</taxon>
        <taxon>Endopterygota</taxon>
        <taxon>Coleoptera</taxon>
        <taxon>Polyphaga</taxon>
        <taxon>Cucujiformia</taxon>
        <taxon>Chrysomeloidea</taxon>
        <taxon>Chrysomelidae</taxon>
        <taxon>Bruchinae</taxon>
        <taxon>Bruchini</taxon>
        <taxon>Callosobruchus</taxon>
    </lineage>
</organism>
<feature type="domain" description="C2H2-type" evidence="11">
    <location>
        <begin position="206"/>
        <end position="233"/>
    </location>
</feature>
<dbReference type="PANTHER" id="PTHR24392">
    <property type="entry name" value="ZINC FINGER PROTEIN"/>
    <property type="match status" value="1"/>
</dbReference>
<dbReference type="GO" id="GO:0003677">
    <property type="term" value="F:DNA binding"/>
    <property type="evidence" value="ECO:0007669"/>
    <property type="project" value="UniProtKB-KW"/>
</dbReference>
<evidence type="ECO:0000313" key="12">
    <source>
        <dbReference type="EMBL" id="VEN39096.1"/>
    </source>
</evidence>
<keyword evidence="5" id="KW-0862">Zinc</keyword>
<reference evidence="12 13" key="1">
    <citation type="submission" date="2019-01" db="EMBL/GenBank/DDBJ databases">
        <authorList>
            <person name="Sayadi A."/>
        </authorList>
    </citation>
    <scope>NUCLEOTIDE SEQUENCE [LARGE SCALE GENOMIC DNA]</scope>
</reference>
<evidence type="ECO:0000256" key="1">
    <source>
        <dbReference type="ARBA" id="ARBA00004123"/>
    </source>
</evidence>
<name>A0A653BUY6_CALMS</name>
<dbReference type="Gene3D" id="3.30.160.60">
    <property type="entry name" value="Classic Zinc Finger"/>
    <property type="match status" value="9"/>
</dbReference>
<dbReference type="OrthoDB" id="3561125at2759"/>
<comment type="subcellular location">
    <subcellularLocation>
        <location evidence="1">Nucleus</location>
    </subcellularLocation>
</comment>
<evidence type="ECO:0000256" key="10">
    <source>
        <dbReference type="PROSITE-ProRule" id="PRU00042"/>
    </source>
</evidence>
<dbReference type="GO" id="GO:0005634">
    <property type="term" value="C:nucleus"/>
    <property type="evidence" value="ECO:0007669"/>
    <property type="project" value="UniProtKB-SubCell"/>
</dbReference>
<keyword evidence="9" id="KW-0539">Nucleus</keyword>
<dbReference type="PANTHER" id="PTHR24392:SF31">
    <property type="entry name" value="C2H2-TYPE DOMAIN-CONTAINING PROTEIN"/>
    <property type="match status" value="1"/>
</dbReference>
<sequence>MHYEAVTGKPKTKHDCDLCEKKFESMAGLHYHKKRIHSKIIVDTSVICEICGKKISGKGRLIYHLRIHSGDKPFSCSNCPKKFAMKDLLTEHMRVHTGEKPYTCTFCGKPFAHRSPFRIKLEEDSFENSNEYYLTLNEIKRLQAQAQTATAEEKTEKLDSEADLDEYEHVTKNFERVDIKHEEINSDSQEKSFGQEDKMLYRKAVFSCYHCNYTANHKFHLSRHMNAHKKGKNNSKSPKTDKSRISHCKHCKAVYKSKAIMDDHVLKKHPNFITSVTSKIHGCEICTYKTTIKAELDRHMLKHPDVKSNYKFRLNTCLHCKATFKSKQTMDDHIIRIHPEFLESVTSKVHECKVCAFKTTNKRQFENHLLKHPETNSSLKMSTCSHCNAEFKSKRGLDNHTLNSHPEFIDSVTSKIHECQICKFKTTVKCNLDTHMLEHSGEKYGCIHCNAAFKSKRARDGHVAKKHPKYIASVASKIHECGLCNYKTTHKSHFDNHMVKHSGQANHTCMHCNSVFKYKQLMDLHILKEHPKFTASVASKIHECKSCNYKTTHKSHLNMHMVKHTGQANHTCIHCNSVFKYKHVMDQHILKKHPTFDTSVARKIHQCEVCDYKTLVKSQFDTHILKHPEAMFNIKIEKEEMPFD</sequence>
<dbReference type="AlphaFoldDB" id="A0A653BUY6"/>
<evidence type="ECO:0000256" key="3">
    <source>
        <dbReference type="ARBA" id="ARBA00022737"/>
    </source>
</evidence>
<feature type="domain" description="C2H2-type" evidence="11">
    <location>
        <begin position="74"/>
        <end position="101"/>
    </location>
</feature>
<dbReference type="SMART" id="SM00355">
    <property type="entry name" value="ZnF_C2H2"/>
    <property type="match status" value="16"/>
</dbReference>
<feature type="domain" description="C2H2-type" evidence="11">
    <location>
        <begin position="46"/>
        <end position="73"/>
    </location>
</feature>
<keyword evidence="4 10" id="KW-0863">Zinc-finger</keyword>
<dbReference type="Proteomes" id="UP000410492">
    <property type="component" value="Unassembled WGS sequence"/>
</dbReference>